<keyword evidence="8 14" id="KW-0067">ATP-binding</keyword>
<feature type="transmembrane region" description="Helical" evidence="12">
    <location>
        <begin position="229"/>
        <end position="262"/>
    </location>
</feature>
<comment type="subcellular location">
    <subcellularLocation>
        <location evidence="1">Cell membrane</location>
        <topology evidence="1">Multi-pass membrane protein</topology>
    </subcellularLocation>
</comment>
<dbReference type="Gene3D" id="3.40.50.300">
    <property type="entry name" value="P-loop containing nucleotide triphosphate hydrolases"/>
    <property type="match status" value="2"/>
</dbReference>
<evidence type="ECO:0000256" key="5">
    <source>
        <dbReference type="ARBA" id="ARBA00022692"/>
    </source>
</evidence>
<evidence type="ECO:0000256" key="9">
    <source>
        <dbReference type="ARBA" id="ARBA00022989"/>
    </source>
</evidence>
<feature type="domain" description="ABC transporter" evidence="13">
    <location>
        <begin position="367"/>
        <end position="600"/>
    </location>
</feature>
<feature type="region of interest" description="Disordered" evidence="11">
    <location>
        <begin position="1"/>
        <end position="23"/>
    </location>
</feature>
<sequence>MPAPDPYHQGASLQAAPDPTPQTGAALRQTLRESTGTLAFRAALGVVLLVALALVLAPRAVSAGSLFAMAPFIGVLGVAAIGQYLVIQQRGFDLSVAGTISVAAVMMTALPASDAGLGATLGYVALTLICGALIGLVNGALVTFVRVPPLIVTIGTNSLLVGLVYWMTGGSISSAPSALVQIASARVGLVSVLFLAFLVLGAALAWGISRTRPGRQFLMSAVSADAARALGIPVSLCTLGAYTTAGLLFALAGVMLAGLAVTPTLLSGNPYMLTTVAAVIVGGSPLNGDRGSVLATMIGAVFLVLLDQIVVSLGFDYAIQSIVQAAIILAGVTLPQLIRHIRNRPQPRPKDPASRPKAAVSNRPAVLELRDIHKHFGKTIALDGVDLSVSPGEVHAVIGENGAGKSTLISVACGVLPVTLGEVVINGQRMQGADPDRFRAAGIAVAFQHPPLPPHLSVLECLSLADPSLKGAQGAARVRALIAQVTTGALAADPHARISDLTIGQRHVVEIARALASDPRIIVLDEPTEPFKEEDVRQLFALIRRLRERGVAIVYISHRLDEVEEIADRISVLRDGALIATRPRDAFTRADIVSMIVGRPVGQVYPPKAGAQGEAPLLELRDFSGQGFNDINLTLRPGEILGLAGVEGQGQRDVMRALAGLAPHSGTVTLHGEALEWQSRAAAREAGVAYVPDDRHKEGLFMSMSIAENLGAGVNGEGLRIDRLSERSQIAERTTDLRIKAPSHGVTINALSGGNQQKVLIGREILGSPRIFLADEPTKGVDIGSKSDIYHKLRALAAQGVAVIVASSDGVELEGLCDHVAIMARGEVAAELSGDHVNDAEITAANLTAGGRRETESPATGERSMLRGLLDSKWFAIGILTLACALIVQSAVSVNSRFLSPYNLDNVQIQMATLALIAFGQLFLILQGEIDFSVGPMAGFVVVLSSFWIPDGISGTQLVFTVIGILAITTAMGFLQGLITLVLGIPSIIVTLAAFFALQGLSLYLRPVPGGIIDAKLIDGALMRLGPVTLAAIVAVMLAVGLELVLMRTAFGKKLRALGSDGSSAAKLGAKRKVLLPAAFALNGFLVGLAGLILAATVGVGSGTTGANYSLMAITAVVLGGAVISGGMGSFIATIFGALLIQLTFSATTFMQVGTEWQYWLVGLVTLFAASLFALGRRTG</sequence>
<evidence type="ECO:0000259" key="13">
    <source>
        <dbReference type="PROSITE" id="PS50893"/>
    </source>
</evidence>
<keyword evidence="6" id="KW-0677">Repeat</keyword>
<evidence type="ECO:0000256" key="12">
    <source>
        <dbReference type="SAM" id="Phobius"/>
    </source>
</evidence>
<accession>A0ABV1SLF8</accession>
<feature type="transmembrane region" description="Helical" evidence="12">
    <location>
        <begin position="1106"/>
        <end position="1124"/>
    </location>
</feature>
<feature type="domain" description="ABC transporter" evidence="13">
    <location>
        <begin position="612"/>
        <end position="850"/>
    </location>
</feature>
<evidence type="ECO:0000256" key="4">
    <source>
        <dbReference type="ARBA" id="ARBA00022597"/>
    </source>
</evidence>
<dbReference type="InterPro" id="IPR027417">
    <property type="entry name" value="P-loop_NTPase"/>
</dbReference>
<evidence type="ECO:0000256" key="3">
    <source>
        <dbReference type="ARBA" id="ARBA00022475"/>
    </source>
</evidence>
<dbReference type="PROSITE" id="PS00211">
    <property type="entry name" value="ABC_TRANSPORTER_1"/>
    <property type="match status" value="1"/>
</dbReference>
<keyword evidence="15" id="KW-1185">Reference proteome</keyword>
<organism evidence="14 15">
    <name type="scientific">Thioclava kandeliae</name>
    <dbReference type="NCBI Taxonomy" id="3070818"/>
    <lineage>
        <taxon>Bacteria</taxon>
        <taxon>Pseudomonadati</taxon>
        <taxon>Pseudomonadota</taxon>
        <taxon>Alphaproteobacteria</taxon>
        <taxon>Rhodobacterales</taxon>
        <taxon>Paracoccaceae</taxon>
        <taxon>Thioclava</taxon>
    </lineage>
</organism>
<evidence type="ECO:0000313" key="15">
    <source>
        <dbReference type="Proteomes" id="UP001438953"/>
    </source>
</evidence>
<protein>
    <submittedName>
        <fullName evidence="14">ATP-binding cassette domain-containing protein</fullName>
    </submittedName>
</protein>
<evidence type="ECO:0000256" key="10">
    <source>
        <dbReference type="ARBA" id="ARBA00023136"/>
    </source>
</evidence>
<dbReference type="PANTHER" id="PTHR43790:SF9">
    <property type="entry name" value="GALACTOFURANOSE TRANSPORTER ATP-BINDING PROTEIN YTFR"/>
    <property type="match status" value="1"/>
</dbReference>
<feature type="transmembrane region" description="Helical" evidence="12">
    <location>
        <begin position="932"/>
        <end position="949"/>
    </location>
</feature>
<evidence type="ECO:0000256" key="11">
    <source>
        <dbReference type="SAM" id="MobiDB-lite"/>
    </source>
</evidence>
<dbReference type="InterPro" id="IPR017871">
    <property type="entry name" value="ABC_transporter-like_CS"/>
</dbReference>
<feature type="transmembrane region" description="Helical" evidence="12">
    <location>
        <begin position="955"/>
        <end position="975"/>
    </location>
</feature>
<dbReference type="Pfam" id="PF00005">
    <property type="entry name" value="ABC_tran"/>
    <property type="match status" value="2"/>
</dbReference>
<feature type="transmembrane region" description="Helical" evidence="12">
    <location>
        <begin position="1025"/>
        <end position="1046"/>
    </location>
</feature>
<dbReference type="RefSeq" id="WP_350939067.1">
    <property type="nucleotide sequence ID" value="NZ_JAYWLC010000027.1"/>
</dbReference>
<name>A0ABV1SLF8_9RHOB</name>
<dbReference type="Proteomes" id="UP001438953">
    <property type="component" value="Unassembled WGS sequence"/>
</dbReference>
<evidence type="ECO:0000313" key="14">
    <source>
        <dbReference type="EMBL" id="MER5173742.1"/>
    </source>
</evidence>
<feature type="transmembrane region" description="Helical" evidence="12">
    <location>
        <begin position="187"/>
        <end position="208"/>
    </location>
</feature>
<evidence type="ECO:0000256" key="6">
    <source>
        <dbReference type="ARBA" id="ARBA00022737"/>
    </source>
</evidence>
<keyword evidence="10 12" id="KW-0472">Membrane</keyword>
<dbReference type="CDD" id="cd06579">
    <property type="entry name" value="TM_PBP1_transp_AraH_like"/>
    <property type="match status" value="2"/>
</dbReference>
<dbReference type="InterPro" id="IPR001851">
    <property type="entry name" value="ABC_transp_permease"/>
</dbReference>
<feature type="transmembrane region" description="Helical" evidence="12">
    <location>
        <begin position="119"/>
        <end position="142"/>
    </location>
</feature>
<dbReference type="InterPro" id="IPR003593">
    <property type="entry name" value="AAA+_ATPase"/>
</dbReference>
<evidence type="ECO:0000256" key="2">
    <source>
        <dbReference type="ARBA" id="ARBA00022448"/>
    </source>
</evidence>
<feature type="transmembrane region" description="Helical" evidence="12">
    <location>
        <begin position="1131"/>
        <end position="1151"/>
    </location>
</feature>
<comment type="caution">
    <text evidence="14">The sequence shown here is derived from an EMBL/GenBank/DDBJ whole genome shotgun (WGS) entry which is preliminary data.</text>
</comment>
<keyword evidence="4" id="KW-0762">Sugar transport</keyword>
<keyword evidence="5 12" id="KW-0812">Transmembrane</keyword>
<feature type="transmembrane region" description="Helical" evidence="12">
    <location>
        <begin position="268"/>
        <end position="286"/>
    </location>
</feature>
<feature type="transmembrane region" description="Helical" evidence="12">
    <location>
        <begin position="149"/>
        <end position="167"/>
    </location>
</feature>
<feature type="transmembrane region" description="Helical" evidence="12">
    <location>
        <begin position="293"/>
        <end position="311"/>
    </location>
</feature>
<keyword evidence="2" id="KW-0813">Transport</keyword>
<feature type="transmembrane region" description="Helical" evidence="12">
    <location>
        <begin position="63"/>
        <end position="87"/>
    </location>
</feature>
<feature type="transmembrane region" description="Helical" evidence="12">
    <location>
        <begin position="982"/>
        <end position="1005"/>
    </location>
</feature>
<evidence type="ECO:0000256" key="8">
    <source>
        <dbReference type="ARBA" id="ARBA00022840"/>
    </source>
</evidence>
<feature type="transmembrane region" description="Helical" evidence="12">
    <location>
        <begin position="38"/>
        <end position="57"/>
    </location>
</feature>
<gene>
    <name evidence="14" type="ORF">VSX56_18440</name>
</gene>
<feature type="transmembrane region" description="Helical" evidence="12">
    <location>
        <begin position="907"/>
        <end position="925"/>
    </location>
</feature>
<dbReference type="CDD" id="cd03216">
    <property type="entry name" value="ABC_Carb_Monos_I"/>
    <property type="match status" value="1"/>
</dbReference>
<feature type="transmembrane region" description="Helical" evidence="12">
    <location>
        <begin position="1074"/>
        <end position="1100"/>
    </location>
</feature>
<feature type="transmembrane region" description="Helical" evidence="12">
    <location>
        <begin position="94"/>
        <end position="113"/>
    </location>
</feature>
<dbReference type="InterPro" id="IPR050107">
    <property type="entry name" value="ABC_carbohydrate_import_ATPase"/>
</dbReference>
<dbReference type="InterPro" id="IPR003439">
    <property type="entry name" value="ABC_transporter-like_ATP-bd"/>
</dbReference>
<dbReference type="PROSITE" id="PS50893">
    <property type="entry name" value="ABC_TRANSPORTER_2"/>
    <property type="match status" value="2"/>
</dbReference>
<keyword evidence="9 12" id="KW-1133">Transmembrane helix</keyword>
<dbReference type="SMART" id="SM00382">
    <property type="entry name" value="AAA"/>
    <property type="match status" value="2"/>
</dbReference>
<feature type="transmembrane region" description="Helical" evidence="12">
    <location>
        <begin position="317"/>
        <end position="338"/>
    </location>
</feature>
<dbReference type="PANTHER" id="PTHR43790">
    <property type="entry name" value="CARBOHYDRATE TRANSPORT ATP-BINDING PROTEIN MG119-RELATED"/>
    <property type="match status" value="1"/>
</dbReference>
<dbReference type="GO" id="GO:0005524">
    <property type="term" value="F:ATP binding"/>
    <property type="evidence" value="ECO:0007669"/>
    <property type="project" value="UniProtKB-KW"/>
</dbReference>
<evidence type="ECO:0000256" key="1">
    <source>
        <dbReference type="ARBA" id="ARBA00004651"/>
    </source>
</evidence>
<dbReference type="SUPFAM" id="SSF52540">
    <property type="entry name" value="P-loop containing nucleoside triphosphate hydrolases"/>
    <property type="match status" value="2"/>
</dbReference>
<reference evidence="14 15" key="1">
    <citation type="submission" date="2024-01" db="EMBL/GenBank/DDBJ databases">
        <authorList>
            <person name="Deng Y."/>
            <person name="Su J."/>
        </authorList>
    </citation>
    <scope>NUCLEOTIDE SEQUENCE [LARGE SCALE GENOMIC DNA]</scope>
    <source>
        <strain evidence="14 15">CPCC 100088</strain>
    </source>
</reference>
<reference evidence="14 15" key="2">
    <citation type="submission" date="2024-06" db="EMBL/GenBank/DDBJ databases">
        <title>Thioclava kandeliae sp. nov. from a rhizosphere soil sample of Kandelia candel in a mangrove.</title>
        <authorList>
            <person name="Mu T."/>
        </authorList>
    </citation>
    <scope>NUCLEOTIDE SEQUENCE [LARGE SCALE GENOMIC DNA]</scope>
    <source>
        <strain evidence="14 15">CPCC 100088</strain>
    </source>
</reference>
<keyword evidence="7" id="KW-0547">Nucleotide-binding</keyword>
<keyword evidence="3" id="KW-1003">Cell membrane</keyword>
<proteinExistence type="predicted"/>
<dbReference type="Pfam" id="PF02653">
    <property type="entry name" value="BPD_transp_2"/>
    <property type="match status" value="2"/>
</dbReference>
<feature type="transmembrane region" description="Helical" evidence="12">
    <location>
        <begin position="1157"/>
        <end position="1175"/>
    </location>
</feature>
<dbReference type="CDD" id="cd03215">
    <property type="entry name" value="ABC_Carb_Monos_II"/>
    <property type="match status" value="1"/>
</dbReference>
<evidence type="ECO:0000256" key="7">
    <source>
        <dbReference type="ARBA" id="ARBA00022741"/>
    </source>
</evidence>
<feature type="transmembrane region" description="Helical" evidence="12">
    <location>
        <begin position="874"/>
        <end position="895"/>
    </location>
</feature>
<dbReference type="EMBL" id="JAYWLC010000027">
    <property type="protein sequence ID" value="MER5173742.1"/>
    <property type="molecule type" value="Genomic_DNA"/>
</dbReference>